<evidence type="ECO:0000313" key="3">
    <source>
        <dbReference type="Proteomes" id="UP000486602"/>
    </source>
</evidence>
<comment type="caution">
    <text evidence="2">The sequence shown here is derived from an EMBL/GenBank/DDBJ whole genome shotgun (WGS) entry which is preliminary data.</text>
</comment>
<evidence type="ECO:0000256" key="1">
    <source>
        <dbReference type="SAM" id="SignalP"/>
    </source>
</evidence>
<accession>A0A7K3WQJ5</accession>
<organism evidence="2 3">
    <name type="scientific">Cryomorpha ignava</name>
    <dbReference type="NCBI Taxonomy" id="101383"/>
    <lineage>
        <taxon>Bacteria</taxon>
        <taxon>Pseudomonadati</taxon>
        <taxon>Bacteroidota</taxon>
        <taxon>Flavobacteriia</taxon>
        <taxon>Flavobacteriales</taxon>
        <taxon>Cryomorphaceae</taxon>
        <taxon>Cryomorpha</taxon>
    </lineage>
</organism>
<keyword evidence="3" id="KW-1185">Reference proteome</keyword>
<feature type="signal peptide" evidence="1">
    <location>
        <begin position="1"/>
        <end position="20"/>
    </location>
</feature>
<evidence type="ECO:0000313" key="2">
    <source>
        <dbReference type="EMBL" id="NEN23758.1"/>
    </source>
</evidence>
<feature type="chain" id="PRO_5029582070" description="DUF5004 domain-containing protein" evidence="1">
    <location>
        <begin position="21"/>
        <end position="166"/>
    </location>
</feature>
<dbReference type="EMBL" id="JAAGVY010000015">
    <property type="protein sequence ID" value="NEN23758.1"/>
    <property type="molecule type" value="Genomic_DNA"/>
</dbReference>
<proteinExistence type="predicted"/>
<dbReference type="PROSITE" id="PS51257">
    <property type="entry name" value="PROKAR_LIPOPROTEIN"/>
    <property type="match status" value="1"/>
</dbReference>
<dbReference type="RefSeq" id="WP_163285154.1">
    <property type="nucleotide sequence ID" value="NZ_JAAGVY010000015.1"/>
</dbReference>
<dbReference type="Proteomes" id="UP000486602">
    <property type="component" value="Unassembled WGS sequence"/>
</dbReference>
<reference evidence="2 3" key="1">
    <citation type="submission" date="2020-02" db="EMBL/GenBank/DDBJ databases">
        <title>Out from the shadows clarifying the taxonomy of the family Cryomorphaceae and related taxa by utilizing the GTDB taxonomic framework.</title>
        <authorList>
            <person name="Bowman J.P."/>
        </authorList>
    </citation>
    <scope>NUCLEOTIDE SEQUENCE [LARGE SCALE GENOMIC DNA]</scope>
    <source>
        <strain evidence="2 3">QSSC 1-22</strain>
    </source>
</reference>
<dbReference type="AlphaFoldDB" id="A0A7K3WQJ5"/>
<sequence>MKIKKIVLLFYLMIALVAIQGCKEEEPEIGEPFSKIEGLTATDWIISEVFLVDESNPAKPERNISNFYTGGSNLLAVSFKSDYTFSVTPGDGLNFFPDAGTWSFDRNDAPREIILVSTDGVTTVAPLGGPTRISDQQLKINFVKRSCSEDGEEKAALGYRLIFNRK</sequence>
<protein>
    <recommendedName>
        <fullName evidence="4">DUF5004 domain-containing protein</fullName>
    </recommendedName>
</protein>
<keyword evidence="1" id="KW-0732">Signal</keyword>
<evidence type="ECO:0008006" key="4">
    <source>
        <dbReference type="Google" id="ProtNLM"/>
    </source>
</evidence>
<name>A0A7K3WQJ5_9FLAO</name>
<gene>
    <name evidence="2" type="ORF">G3O08_09620</name>
</gene>